<evidence type="ECO:0000313" key="2">
    <source>
        <dbReference type="Proteomes" id="UP000243745"/>
    </source>
</evidence>
<gene>
    <name evidence="1" type="ORF">SAMN02910344_02140</name>
</gene>
<organism evidence="1 2">
    <name type="scientific">Ruminobacter amylophilus</name>
    <dbReference type="NCBI Taxonomy" id="867"/>
    <lineage>
        <taxon>Bacteria</taxon>
        <taxon>Pseudomonadati</taxon>
        <taxon>Pseudomonadota</taxon>
        <taxon>Gammaproteobacteria</taxon>
        <taxon>Aeromonadales</taxon>
        <taxon>Succinivibrionaceae</taxon>
        <taxon>Ruminobacter</taxon>
    </lineage>
</organism>
<evidence type="ECO:0000313" key="1">
    <source>
        <dbReference type="EMBL" id="SFP71936.1"/>
    </source>
</evidence>
<dbReference type="RefSeq" id="WP_281242282.1">
    <property type="nucleotide sequence ID" value="NZ_FOXF01000062.1"/>
</dbReference>
<dbReference type="AlphaFoldDB" id="A0A662ZL53"/>
<dbReference type="EMBL" id="FOXF01000062">
    <property type="protein sequence ID" value="SFP71936.1"/>
    <property type="molecule type" value="Genomic_DNA"/>
</dbReference>
<dbReference type="Proteomes" id="UP000243745">
    <property type="component" value="Unassembled WGS sequence"/>
</dbReference>
<proteinExistence type="predicted"/>
<name>A0A662ZL53_9GAMM</name>
<protein>
    <submittedName>
        <fullName evidence="1">Uncharacterized protein</fullName>
    </submittedName>
</protein>
<accession>A0A662ZL53</accession>
<sequence>MRSFSFQEEYYEAHPKERYKAGMTESDCAIEIEKFKRMMK</sequence>
<reference evidence="1 2" key="1">
    <citation type="submission" date="2016-10" db="EMBL/GenBank/DDBJ databases">
        <authorList>
            <person name="Varghese N."/>
            <person name="Submissions S."/>
        </authorList>
    </citation>
    <scope>NUCLEOTIDE SEQUENCE [LARGE SCALE GENOMIC DNA]</scope>
    <source>
        <strain evidence="1 2">DSM 1361</strain>
    </source>
</reference>
<keyword evidence="2" id="KW-1185">Reference proteome</keyword>